<organism evidence="1 2">
    <name type="scientific">Rhizophagus irregularis</name>
    <dbReference type="NCBI Taxonomy" id="588596"/>
    <lineage>
        <taxon>Eukaryota</taxon>
        <taxon>Fungi</taxon>
        <taxon>Fungi incertae sedis</taxon>
        <taxon>Mucoromycota</taxon>
        <taxon>Glomeromycotina</taxon>
        <taxon>Glomeromycetes</taxon>
        <taxon>Glomerales</taxon>
        <taxon>Glomeraceae</taxon>
        <taxon>Rhizophagus</taxon>
    </lineage>
</organism>
<gene>
    <name evidence="1" type="ORF">RhiirA5_428258</name>
</gene>
<evidence type="ECO:0000313" key="2">
    <source>
        <dbReference type="Proteomes" id="UP000232722"/>
    </source>
</evidence>
<evidence type="ECO:0000313" key="1">
    <source>
        <dbReference type="EMBL" id="PKC00390.1"/>
    </source>
</evidence>
<dbReference type="Proteomes" id="UP000232722">
    <property type="component" value="Unassembled WGS sequence"/>
</dbReference>
<comment type="caution">
    <text evidence="1">The sequence shown here is derived from an EMBL/GenBank/DDBJ whole genome shotgun (WGS) entry which is preliminary data.</text>
</comment>
<name>A0A2N0P0N9_9GLOM</name>
<reference evidence="1 2" key="2">
    <citation type="submission" date="2017-09" db="EMBL/GenBank/DDBJ databases">
        <title>Extensive intraspecific genome diversity in a model arbuscular mycorrhizal fungus.</title>
        <authorList>
            <person name="Chen E.C."/>
            <person name="Morin E."/>
            <person name="Beaudet D."/>
            <person name="Noel J."/>
            <person name="Ndikumana S."/>
            <person name="Charron P."/>
            <person name="St-Onge C."/>
            <person name="Giorgi J."/>
            <person name="Grigoriev I.V."/>
            <person name="Roux C."/>
            <person name="Martin F.M."/>
            <person name="Corradi N."/>
        </authorList>
    </citation>
    <scope>NUCLEOTIDE SEQUENCE [LARGE SCALE GENOMIC DNA]</scope>
    <source>
        <strain evidence="1 2">A5</strain>
    </source>
</reference>
<protein>
    <submittedName>
        <fullName evidence="1">Uncharacterized protein</fullName>
    </submittedName>
</protein>
<dbReference type="EMBL" id="LLXJ01001884">
    <property type="protein sequence ID" value="PKC00390.1"/>
    <property type="molecule type" value="Genomic_DNA"/>
</dbReference>
<sequence length="134" mass="15053">MVTYKGNHLISHVTLSATRDSSNFWRRPVKAGQVFQISGIWTLVDGLDLISASEGANLDMKPGFIRYRFGYRLVWLRIFDLVSVPLSGSKLKLDDLTSISMSLILGSGIEFEKQLFGSLKHADYGRSSLFEHDI</sequence>
<proteinExistence type="predicted"/>
<dbReference type="AlphaFoldDB" id="A0A2N0P0N9"/>
<reference evidence="1 2" key="1">
    <citation type="submission" date="2016-04" db="EMBL/GenBank/DDBJ databases">
        <title>Genome analyses suggest a sexual origin of heterokaryosis in a supposedly ancient asexual fungus.</title>
        <authorList>
            <person name="Ropars J."/>
            <person name="Sedzielewska K."/>
            <person name="Noel J."/>
            <person name="Charron P."/>
            <person name="Farinelli L."/>
            <person name="Marton T."/>
            <person name="Kruger M."/>
            <person name="Pelin A."/>
            <person name="Brachmann A."/>
            <person name="Corradi N."/>
        </authorList>
    </citation>
    <scope>NUCLEOTIDE SEQUENCE [LARGE SCALE GENOMIC DNA]</scope>
    <source>
        <strain evidence="1 2">A5</strain>
    </source>
</reference>
<accession>A0A2N0P0N9</accession>